<keyword evidence="7" id="KW-0186">Copper</keyword>
<dbReference type="AlphaFoldDB" id="A0A5M4FDS8"/>
<gene>
    <name evidence="13" type="ORF">ESP70_008410</name>
</gene>
<dbReference type="EMBL" id="SDPQ02000002">
    <property type="protein sequence ID" value="KAA1397399.1"/>
    <property type="molecule type" value="Genomic_DNA"/>
</dbReference>
<comment type="caution">
    <text evidence="13">The sequence shown here is derived from an EMBL/GenBank/DDBJ whole genome shotgun (WGS) entry which is preliminary data.</text>
</comment>
<evidence type="ECO:0000256" key="3">
    <source>
        <dbReference type="ARBA" id="ARBA00022692"/>
    </source>
</evidence>
<dbReference type="Gene3D" id="2.60.40.1220">
    <property type="match status" value="1"/>
</dbReference>
<feature type="chain" id="PRO_5024398318" evidence="10">
    <location>
        <begin position="32"/>
        <end position="432"/>
    </location>
</feature>
<feature type="transmembrane region" description="Helical" evidence="9">
    <location>
        <begin position="185"/>
        <end position="207"/>
    </location>
</feature>
<feature type="transmembrane region" description="Helical" evidence="9">
    <location>
        <begin position="325"/>
        <end position="350"/>
    </location>
</feature>
<evidence type="ECO:0000259" key="12">
    <source>
        <dbReference type="Pfam" id="PF05425"/>
    </source>
</evidence>
<protein>
    <submittedName>
        <fullName evidence="13">Copper resistance protein</fullName>
    </submittedName>
</protein>
<keyword evidence="8 9" id="KW-0472">Membrane</keyword>
<dbReference type="PANTHER" id="PTHR34820">
    <property type="entry name" value="INNER MEMBRANE PROTEIN YEBZ"/>
    <property type="match status" value="1"/>
</dbReference>
<reference evidence="13" key="1">
    <citation type="submission" date="2019-09" db="EMBL/GenBank/DDBJ databases">
        <authorList>
            <person name="Li J."/>
        </authorList>
    </citation>
    <scope>NUCLEOTIDE SEQUENCE [LARGE SCALE GENOMIC DNA]</scope>
    <source>
        <strain evidence="13">JCM 14732</strain>
    </source>
</reference>
<organism evidence="13 14">
    <name type="scientific">Aeromicrobium ginsengisoli</name>
    <dbReference type="NCBI Taxonomy" id="363867"/>
    <lineage>
        <taxon>Bacteria</taxon>
        <taxon>Bacillati</taxon>
        <taxon>Actinomycetota</taxon>
        <taxon>Actinomycetes</taxon>
        <taxon>Propionibacteriales</taxon>
        <taxon>Nocardioidaceae</taxon>
        <taxon>Aeromicrobium</taxon>
    </lineage>
</organism>
<dbReference type="GO" id="GO:0042597">
    <property type="term" value="C:periplasmic space"/>
    <property type="evidence" value="ECO:0007669"/>
    <property type="project" value="InterPro"/>
</dbReference>
<evidence type="ECO:0000259" key="11">
    <source>
        <dbReference type="Pfam" id="PF04234"/>
    </source>
</evidence>
<feature type="transmembrane region" description="Helical" evidence="9">
    <location>
        <begin position="293"/>
        <end position="313"/>
    </location>
</feature>
<dbReference type="GO" id="GO:0006825">
    <property type="term" value="P:copper ion transport"/>
    <property type="evidence" value="ECO:0007669"/>
    <property type="project" value="InterPro"/>
</dbReference>
<feature type="domain" description="Copper resistance protein D" evidence="12">
    <location>
        <begin position="323"/>
        <end position="425"/>
    </location>
</feature>
<evidence type="ECO:0000256" key="6">
    <source>
        <dbReference type="ARBA" id="ARBA00022989"/>
    </source>
</evidence>
<feature type="domain" description="CopC" evidence="11">
    <location>
        <begin position="32"/>
        <end position="120"/>
    </location>
</feature>
<evidence type="ECO:0000313" key="13">
    <source>
        <dbReference type="EMBL" id="KAA1397399.1"/>
    </source>
</evidence>
<keyword evidence="3 9" id="KW-0812">Transmembrane</keyword>
<evidence type="ECO:0000313" key="14">
    <source>
        <dbReference type="Proteomes" id="UP000380867"/>
    </source>
</evidence>
<dbReference type="GO" id="GO:0046688">
    <property type="term" value="P:response to copper ion"/>
    <property type="evidence" value="ECO:0007669"/>
    <property type="project" value="InterPro"/>
</dbReference>
<dbReference type="Pfam" id="PF04234">
    <property type="entry name" value="CopC"/>
    <property type="match status" value="1"/>
</dbReference>
<dbReference type="Proteomes" id="UP000380867">
    <property type="component" value="Unassembled WGS sequence"/>
</dbReference>
<dbReference type="SUPFAM" id="SSF81296">
    <property type="entry name" value="E set domains"/>
    <property type="match status" value="1"/>
</dbReference>
<feature type="transmembrane region" description="Helical" evidence="9">
    <location>
        <begin position="257"/>
        <end position="273"/>
    </location>
</feature>
<keyword evidence="5 10" id="KW-0732">Signal</keyword>
<dbReference type="InterPro" id="IPR032694">
    <property type="entry name" value="CopC/D"/>
</dbReference>
<dbReference type="RefSeq" id="WP_149688850.1">
    <property type="nucleotide sequence ID" value="NZ_SDPQ02000002.1"/>
</dbReference>
<dbReference type="InterPro" id="IPR008457">
    <property type="entry name" value="Cu-R_CopD_dom"/>
</dbReference>
<feature type="signal peptide" evidence="10">
    <location>
        <begin position="1"/>
        <end position="31"/>
    </location>
</feature>
<dbReference type="PANTHER" id="PTHR34820:SF4">
    <property type="entry name" value="INNER MEMBRANE PROTEIN YEBZ"/>
    <property type="match status" value="1"/>
</dbReference>
<feature type="transmembrane region" description="Helical" evidence="9">
    <location>
        <begin position="227"/>
        <end position="245"/>
    </location>
</feature>
<dbReference type="InterPro" id="IPR014756">
    <property type="entry name" value="Ig_E-set"/>
</dbReference>
<keyword evidence="4" id="KW-0479">Metal-binding</keyword>
<evidence type="ECO:0000256" key="1">
    <source>
        <dbReference type="ARBA" id="ARBA00004651"/>
    </source>
</evidence>
<evidence type="ECO:0000256" key="10">
    <source>
        <dbReference type="SAM" id="SignalP"/>
    </source>
</evidence>
<feature type="transmembrane region" description="Helical" evidence="9">
    <location>
        <begin position="154"/>
        <end position="173"/>
    </location>
</feature>
<dbReference type="InterPro" id="IPR007348">
    <property type="entry name" value="CopC_dom"/>
</dbReference>
<keyword evidence="6 9" id="KW-1133">Transmembrane helix</keyword>
<evidence type="ECO:0000256" key="7">
    <source>
        <dbReference type="ARBA" id="ARBA00023008"/>
    </source>
</evidence>
<evidence type="ECO:0000256" key="9">
    <source>
        <dbReference type="SAM" id="Phobius"/>
    </source>
</evidence>
<feature type="transmembrane region" description="Helical" evidence="9">
    <location>
        <begin position="362"/>
        <end position="380"/>
    </location>
</feature>
<dbReference type="OrthoDB" id="3681441at2"/>
<dbReference type="InterPro" id="IPR014755">
    <property type="entry name" value="Cu-Rt/internalin_Ig-like"/>
</dbReference>
<evidence type="ECO:0000256" key="5">
    <source>
        <dbReference type="ARBA" id="ARBA00022729"/>
    </source>
</evidence>
<keyword evidence="14" id="KW-1185">Reference proteome</keyword>
<dbReference type="Pfam" id="PF05425">
    <property type="entry name" value="CopD"/>
    <property type="match status" value="1"/>
</dbReference>
<evidence type="ECO:0000256" key="8">
    <source>
        <dbReference type="ARBA" id="ARBA00023136"/>
    </source>
</evidence>
<sequence>MMRRRGLAQLGGLTVVATALLTLGLASPTQAHDELEKSTPATGSTLEKLPAHATLVFSESLGPDDLTITADGTRLKVDAVPGKPATLKVDLRPVKPAKTVLLEWQAEDPHDGHESSGVIALHVEASHATGATANANAPPDDSRLITWVTVAARIVGYLAMAVFVGGLLFLSLLWPAGATERRSRLLLGISVAAGIAAAAASEAVVVWRSSGGMTLREALNEDFGRVTTAMALLWLLAAVVVAAVFQRGEHVVRELPWRVAALVVGAGLIRTTGMNAHATQGAQPTWGAAAEFLHLVGISAWVGGLTIMTVCLLPRRSIAELERIVPKFSTIAMVSVLVIVSSGLILSWQIISSVDGFWHTHYARVLFIKLALFATVLLAAMKSKSWVGRNLTSSTHRGSPVGAFIASVATETVLVIAVLGAASVLVTSSPGV</sequence>
<proteinExistence type="predicted"/>
<accession>A0A5M4FDS8</accession>
<comment type="subcellular location">
    <subcellularLocation>
        <location evidence="1">Cell membrane</location>
        <topology evidence="1">Multi-pass membrane protein</topology>
    </subcellularLocation>
</comment>
<dbReference type="GO" id="GO:0005507">
    <property type="term" value="F:copper ion binding"/>
    <property type="evidence" value="ECO:0007669"/>
    <property type="project" value="InterPro"/>
</dbReference>
<feature type="transmembrane region" description="Helical" evidence="9">
    <location>
        <begin position="401"/>
        <end position="426"/>
    </location>
</feature>
<evidence type="ECO:0000256" key="2">
    <source>
        <dbReference type="ARBA" id="ARBA00022475"/>
    </source>
</evidence>
<dbReference type="GO" id="GO:0005886">
    <property type="term" value="C:plasma membrane"/>
    <property type="evidence" value="ECO:0007669"/>
    <property type="project" value="UniProtKB-SubCell"/>
</dbReference>
<name>A0A5M4FDS8_9ACTN</name>
<evidence type="ECO:0000256" key="4">
    <source>
        <dbReference type="ARBA" id="ARBA00022723"/>
    </source>
</evidence>
<keyword evidence="2" id="KW-1003">Cell membrane</keyword>